<dbReference type="AlphaFoldDB" id="A0A9X5AU74"/>
<accession>A0A9X5AU74</accession>
<evidence type="ECO:0000313" key="2">
    <source>
        <dbReference type="Proteomes" id="UP000438991"/>
    </source>
</evidence>
<comment type="caution">
    <text evidence="1">The sequence shown here is derived from an EMBL/GenBank/DDBJ whole genome shotgun (WGS) entry which is preliminary data.</text>
</comment>
<gene>
    <name evidence="1" type="ORF">GJ689_24555</name>
</gene>
<reference evidence="1 2" key="1">
    <citation type="submission" date="2019-11" db="EMBL/GenBank/DDBJ databases">
        <title>Whole-genome sequence of Rhodoplanes serenus DSM 18633, type strain.</title>
        <authorList>
            <person name="Kyndt J.A."/>
            <person name="Meyer T.E."/>
        </authorList>
    </citation>
    <scope>NUCLEOTIDE SEQUENCE [LARGE SCALE GENOMIC DNA]</scope>
    <source>
        <strain evidence="1 2">DSM 18633</strain>
    </source>
</reference>
<protein>
    <submittedName>
        <fullName evidence="1">Uncharacterized protein</fullName>
    </submittedName>
</protein>
<proteinExistence type="predicted"/>
<dbReference type="Proteomes" id="UP000438991">
    <property type="component" value="Unassembled WGS sequence"/>
</dbReference>
<name>A0A9X5AU74_9BRAD</name>
<evidence type="ECO:0000313" key="1">
    <source>
        <dbReference type="EMBL" id="MTW19367.1"/>
    </source>
</evidence>
<organism evidence="1 2">
    <name type="scientific">Rhodoplanes serenus</name>
    <dbReference type="NCBI Taxonomy" id="200615"/>
    <lineage>
        <taxon>Bacteria</taxon>
        <taxon>Pseudomonadati</taxon>
        <taxon>Pseudomonadota</taxon>
        <taxon>Alphaproteobacteria</taxon>
        <taxon>Hyphomicrobiales</taxon>
        <taxon>Nitrobacteraceae</taxon>
        <taxon>Rhodoplanes</taxon>
    </lineage>
</organism>
<sequence length="188" mass="20961">MTMNISLKYAQEKRMYFVIDMDKTPGLMELMKAKSTSDIFATAVGWYHQMRAAPGCCPPPAISCAEYGEEHLPALIRAGLITLEMAPKRLRRANEGDTWTTDNVAERMLALWGSIPLGEKEAYLDALFTGSAAPPPPENIAYPLPPIEHPHDQEWPEDVADPAAAIERRRLFFLRQPPNAAAGSRELR</sequence>
<dbReference type="RefSeq" id="WP_155481619.1">
    <property type="nucleotide sequence ID" value="NZ_WNKV01000031.1"/>
</dbReference>
<dbReference type="EMBL" id="WNKV01000031">
    <property type="protein sequence ID" value="MTW19367.1"/>
    <property type="molecule type" value="Genomic_DNA"/>
</dbReference>